<dbReference type="WBParaSite" id="PTRK_0000244500.1">
    <property type="protein sequence ID" value="PTRK_0000244500.1"/>
    <property type="gene ID" value="PTRK_0000244500"/>
</dbReference>
<keyword evidence="13 18" id="KW-0406">Ion transport</keyword>
<evidence type="ECO:0000256" key="16">
    <source>
        <dbReference type="ARBA" id="ARBA00023201"/>
    </source>
</evidence>
<evidence type="ECO:0000256" key="2">
    <source>
        <dbReference type="ARBA" id="ARBA00004496"/>
    </source>
</evidence>
<keyword evidence="7 18" id="KW-0812">Transmembrane</keyword>
<feature type="transmembrane region" description="Helical" evidence="20">
    <location>
        <begin position="1108"/>
        <end position="1131"/>
    </location>
</feature>
<feature type="coiled-coil region" evidence="19">
    <location>
        <begin position="627"/>
        <end position="668"/>
    </location>
</feature>
<dbReference type="GO" id="GO:0051231">
    <property type="term" value="P:spindle elongation"/>
    <property type="evidence" value="ECO:0007669"/>
    <property type="project" value="TreeGrafter"/>
</dbReference>
<evidence type="ECO:0000256" key="17">
    <source>
        <dbReference type="ARBA" id="ARBA00023303"/>
    </source>
</evidence>
<dbReference type="GO" id="GO:0007018">
    <property type="term" value="P:microtubule-based movement"/>
    <property type="evidence" value="ECO:0007669"/>
    <property type="project" value="InterPro"/>
</dbReference>
<dbReference type="PANTHER" id="PTHR47969">
    <property type="entry name" value="CHROMOSOME-ASSOCIATED KINESIN KIF4A-RELATED"/>
    <property type="match status" value="1"/>
</dbReference>
<keyword evidence="11" id="KW-0915">Sodium</keyword>
<keyword evidence="21" id="KW-0732">Signal</keyword>
<evidence type="ECO:0000256" key="21">
    <source>
        <dbReference type="SAM" id="SignalP"/>
    </source>
</evidence>
<evidence type="ECO:0000256" key="14">
    <source>
        <dbReference type="ARBA" id="ARBA00023136"/>
    </source>
</evidence>
<dbReference type="GO" id="GO:0016020">
    <property type="term" value="C:membrane"/>
    <property type="evidence" value="ECO:0007669"/>
    <property type="project" value="UniProtKB-SubCell"/>
</dbReference>
<dbReference type="GO" id="GO:0005737">
    <property type="term" value="C:cytoplasm"/>
    <property type="evidence" value="ECO:0007669"/>
    <property type="project" value="UniProtKB-SubCell"/>
</dbReference>
<keyword evidence="4 18" id="KW-0813">Transport</keyword>
<feature type="signal peptide" evidence="21">
    <location>
        <begin position="1"/>
        <end position="25"/>
    </location>
</feature>
<dbReference type="AlphaFoldDB" id="A0A0N4Z5Q3"/>
<dbReference type="GO" id="GO:0005272">
    <property type="term" value="F:sodium channel activity"/>
    <property type="evidence" value="ECO:0007669"/>
    <property type="project" value="UniProtKB-KW"/>
</dbReference>
<dbReference type="Gene3D" id="2.30.30.40">
    <property type="entry name" value="SH3 Domains"/>
    <property type="match status" value="1"/>
</dbReference>
<evidence type="ECO:0000256" key="10">
    <source>
        <dbReference type="ARBA" id="ARBA00022989"/>
    </source>
</evidence>
<evidence type="ECO:0000313" key="23">
    <source>
        <dbReference type="WBParaSite" id="PTRK_0000244500.1"/>
    </source>
</evidence>
<keyword evidence="8" id="KW-0547">Nucleotide-binding</keyword>
<comment type="similarity">
    <text evidence="3 18">Belongs to the amiloride-sensitive sodium channel (TC 1.A.6) family.</text>
</comment>
<keyword evidence="16 18" id="KW-0739">Sodium transport</keyword>
<dbReference type="InterPro" id="IPR001873">
    <property type="entry name" value="ENaC"/>
</dbReference>
<evidence type="ECO:0000313" key="22">
    <source>
        <dbReference type="Proteomes" id="UP000038045"/>
    </source>
</evidence>
<keyword evidence="14 20" id="KW-0472">Membrane</keyword>
<sequence length="1147" mass="131661">MLQKGNNYLILVILILLFYSRPSNETITKEKTKVCGNLNCNKVLFTTKVVKEFISNQKHFINLKEGDIIRVVAIKFSNRADLMEGVINDNNRGFFFASFVDDDPYHEFLFEITSSRKNKLVKVSHKEIPGKGMQGEVVIASVELDLQLQKAINPEGVPKVIKNGSNIDYDYLDDIKANKKVKKNVITTTVSSGSVKINRDRKSNEVTTVKPYFVESEDRKKVVIDENIVHKRVKRIDTKFVSTEDISISKKDVNEEDSIDQKIFESTTLKPNIIDIIPSSVIVNEVTTIKPSMDSIKTTTMASLYPFSDKMYQNVPTLKETIKEKSFLQLYVGYYLKMAIVTVKSFLPEEFSSIDNSGIILMILTPICVIIHLTNKIFFYDNEHREIFERKYLHDSLTKIKEQEVMIRKLQEKQINSETIEEYERLKKEYQKANIEQEQIKKINENLKTNNSNLMFDLKKKNDENVELIESIENKDGTINNLKESIELLEKKNNVLKSQNDYITNEVNNLKSELDDKDKEMKKCEQSYEDCVEKSELLKNQIFSLEKQLKDKKQECDKLQKEIEGLSEIIEEMNQFSQHHDNEKSGSPGWSDLDIDDSTLEKNKKIKKKSLNLSGKILDLARCKGEIRKLGRDIEAMTSKLNKETSEKKELLHKISILEDEVETQKKELSSNSIERNENLTQISRLLKLVEDRDNEIKNLYSRELQLQADYAELDRKNRNLHIEKAAMINTCKEAKTLIKSLQSDVNKIETANYNEVKKLKNQLKLLEENKNNEIQYLRLQNKTLQSRVALTSNFTAGGARPAFDGDEIIPLSLTTQFMATNSVRPLWSDADTSLVETQDVAIFPSLAVCPNLYFRNDLYGVPNVDPTLNHGNTFGSKYTDYMKENSFKNPELFLENTLHVNRLVRGLSPSIKGDQMQYFIELATADGHYSNVHFNNSLEMVKSYSPKFGNCFIFTSKEDVALQKSGYPFGMSLIVKAEVGDIAPVDEKYEYGDNKCSSQECITCSANALFPGIEEMKDKNKRIINNCECELPCLQNMYPFKSNFAQIHVRNLAKALNIDVSDENKINDTKNNYIILNLFIKNLAVMTKNEVKDGIVANIISDIGNNLSLLLGIGVFNIIEIIFCCIAFCFDRVKLCYKFRVMNYPT</sequence>
<evidence type="ECO:0000256" key="12">
    <source>
        <dbReference type="ARBA" id="ARBA00023054"/>
    </source>
</evidence>
<keyword evidence="22" id="KW-1185">Reference proteome</keyword>
<evidence type="ECO:0000256" key="1">
    <source>
        <dbReference type="ARBA" id="ARBA00004141"/>
    </source>
</evidence>
<evidence type="ECO:0000256" key="5">
    <source>
        <dbReference type="ARBA" id="ARBA00022461"/>
    </source>
</evidence>
<feature type="chain" id="PRO_5005891324" evidence="21">
    <location>
        <begin position="26"/>
        <end position="1147"/>
    </location>
</feature>
<evidence type="ECO:0000256" key="6">
    <source>
        <dbReference type="ARBA" id="ARBA00022490"/>
    </source>
</evidence>
<organism evidence="22 23">
    <name type="scientific">Parastrongyloides trichosuri</name>
    <name type="common">Possum-specific nematode worm</name>
    <dbReference type="NCBI Taxonomy" id="131310"/>
    <lineage>
        <taxon>Eukaryota</taxon>
        <taxon>Metazoa</taxon>
        <taxon>Ecdysozoa</taxon>
        <taxon>Nematoda</taxon>
        <taxon>Chromadorea</taxon>
        <taxon>Rhabditida</taxon>
        <taxon>Tylenchina</taxon>
        <taxon>Panagrolaimomorpha</taxon>
        <taxon>Strongyloidoidea</taxon>
        <taxon>Strongyloididae</taxon>
        <taxon>Parastrongyloides</taxon>
    </lineage>
</organism>
<dbReference type="GO" id="GO:0003777">
    <property type="term" value="F:microtubule motor activity"/>
    <property type="evidence" value="ECO:0007669"/>
    <property type="project" value="InterPro"/>
</dbReference>
<keyword evidence="5 18" id="KW-0894">Sodium channel</keyword>
<dbReference type="InterPro" id="IPR027640">
    <property type="entry name" value="Kinesin-like_fam"/>
</dbReference>
<accession>A0A0N4Z5Q3</accession>
<dbReference type="PANTHER" id="PTHR47969:SF15">
    <property type="entry name" value="CHROMOSOME-ASSOCIATED KINESIN KIF4A-RELATED"/>
    <property type="match status" value="1"/>
</dbReference>
<keyword evidence="15" id="KW-0325">Glycoprotein</keyword>
<dbReference type="Proteomes" id="UP000038045">
    <property type="component" value="Unplaced"/>
</dbReference>
<evidence type="ECO:0000256" key="15">
    <source>
        <dbReference type="ARBA" id="ARBA00023180"/>
    </source>
</evidence>
<keyword evidence="9" id="KW-0067">ATP-binding</keyword>
<reference evidence="23" key="1">
    <citation type="submission" date="2017-02" db="UniProtKB">
        <authorList>
            <consortium name="WormBaseParasite"/>
        </authorList>
    </citation>
    <scope>IDENTIFICATION</scope>
</reference>
<feature type="coiled-coil region" evidence="19">
    <location>
        <begin position="732"/>
        <end position="777"/>
    </location>
</feature>
<evidence type="ECO:0000256" key="20">
    <source>
        <dbReference type="SAM" id="Phobius"/>
    </source>
</evidence>
<dbReference type="InterPro" id="IPR036028">
    <property type="entry name" value="SH3-like_dom_sf"/>
</dbReference>
<evidence type="ECO:0000256" key="4">
    <source>
        <dbReference type="ARBA" id="ARBA00022448"/>
    </source>
</evidence>
<dbReference type="STRING" id="131310.A0A0N4Z5Q3"/>
<evidence type="ECO:0000256" key="3">
    <source>
        <dbReference type="ARBA" id="ARBA00007193"/>
    </source>
</evidence>
<keyword evidence="17 18" id="KW-0407">Ion channel</keyword>
<evidence type="ECO:0000256" key="18">
    <source>
        <dbReference type="RuleBase" id="RU000679"/>
    </source>
</evidence>
<evidence type="ECO:0000256" key="8">
    <source>
        <dbReference type="ARBA" id="ARBA00022741"/>
    </source>
</evidence>
<evidence type="ECO:0000256" key="11">
    <source>
        <dbReference type="ARBA" id="ARBA00023053"/>
    </source>
</evidence>
<dbReference type="Pfam" id="PF00858">
    <property type="entry name" value="ASC"/>
    <property type="match status" value="1"/>
</dbReference>
<feature type="coiled-coil region" evidence="19">
    <location>
        <begin position="393"/>
        <end position="576"/>
    </location>
</feature>
<dbReference type="GO" id="GO:0005524">
    <property type="term" value="F:ATP binding"/>
    <property type="evidence" value="ECO:0007669"/>
    <property type="project" value="UniProtKB-KW"/>
</dbReference>
<proteinExistence type="inferred from homology"/>
<dbReference type="GO" id="GO:0007052">
    <property type="term" value="P:mitotic spindle organization"/>
    <property type="evidence" value="ECO:0007669"/>
    <property type="project" value="TreeGrafter"/>
</dbReference>
<evidence type="ECO:0000256" key="9">
    <source>
        <dbReference type="ARBA" id="ARBA00022840"/>
    </source>
</evidence>
<dbReference type="SUPFAM" id="SSF50044">
    <property type="entry name" value="SH3-domain"/>
    <property type="match status" value="1"/>
</dbReference>
<keyword evidence="6" id="KW-0963">Cytoplasm</keyword>
<name>A0A0N4Z5Q3_PARTI</name>
<keyword evidence="10 20" id="KW-1133">Transmembrane helix</keyword>
<comment type="subcellular location">
    <subcellularLocation>
        <location evidence="2">Cytoplasm</location>
    </subcellularLocation>
    <subcellularLocation>
        <location evidence="1">Membrane</location>
        <topology evidence="1">Multi-pass membrane protein</topology>
    </subcellularLocation>
</comment>
<keyword evidence="12 19" id="KW-0175">Coiled coil</keyword>
<dbReference type="GO" id="GO:0005875">
    <property type="term" value="C:microtubule associated complex"/>
    <property type="evidence" value="ECO:0007669"/>
    <property type="project" value="TreeGrafter"/>
</dbReference>
<evidence type="ECO:0000256" key="7">
    <source>
        <dbReference type="ARBA" id="ARBA00022692"/>
    </source>
</evidence>
<evidence type="ECO:0000256" key="13">
    <source>
        <dbReference type="ARBA" id="ARBA00023065"/>
    </source>
</evidence>
<protein>
    <submittedName>
        <fullName evidence="23">SH3 domain-containing protein</fullName>
    </submittedName>
</protein>
<evidence type="ECO:0000256" key="19">
    <source>
        <dbReference type="SAM" id="Coils"/>
    </source>
</evidence>